<gene>
    <name evidence="1" type="ORF">HDG41_004856</name>
</gene>
<reference evidence="1 2" key="1">
    <citation type="submission" date="2020-08" db="EMBL/GenBank/DDBJ databases">
        <title>Genomic Encyclopedia of Type Strains, Phase IV (KMG-V): Genome sequencing to study the core and pangenomes of soil and plant-associated prokaryotes.</title>
        <authorList>
            <person name="Whitman W."/>
        </authorList>
    </citation>
    <scope>NUCLEOTIDE SEQUENCE [LARGE SCALE GENOMIC DNA]</scope>
    <source>
        <strain evidence="1 2">JPY162</strain>
    </source>
</reference>
<organism evidence="1 2">
    <name type="scientific">Paraburkholderia youngii</name>
    <dbReference type="NCBI Taxonomy" id="2782701"/>
    <lineage>
        <taxon>Bacteria</taxon>
        <taxon>Pseudomonadati</taxon>
        <taxon>Pseudomonadota</taxon>
        <taxon>Betaproteobacteria</taxon>
        <taxon>Burkholderiales</taxon>
        <taxon>Burkholderiaceae</taxon>
        <taxon>Paraburkholderia</taxon>
    </lineage>
</organism>
<accession>A0A7W8L938</accession>
<name>A0A7W8L938_9BURK</name>
<sequence length="34" mass="3535">MFQLNDPSRIDAQATALYGATTSLLTNTHGPGGD</sequence>
<dbReference type="AlphaFoldDB" id="A0A7W8L938"/>
<dbReference type="Proteomes" id="UP000592820">
    <property type="component" value="Unassembled WGS sequence"/>
</dbReference>
<protein>
    <submittedName>
        <fullName evidence="1">Uncharacterized protein</fullName>
    </submittedName>
</protein>
<evidence type="ECO:0000313" key="1">
    <source>
        <dbReference type="EMBL" id="MBB5402770.1"/>
    </source>
</evidence>
<dbReference type="EMBL" id="JACHDE010000010">
    <property type="protein sequence ID" value="MBB5402770.1"/>
    <property type="molecule type" value="Genomic_DNA"/>
</dbReference>
<proteinExistence type="predicted"/>
<evidence type="ECO:0000313" key="2">
    <source>
        <dbReference type="Proteomes" id="UP000592820"/>
    </source>
</evidence>
<comment type="caution">
    <text evidence="1">The sequence shown here is derived from an EMBL/GenBank/DDBJ whole genome shotgun (WGS) entry which is preliminary data.</text>
</comment>